<feature type="chain" id="PRO_5002152282" evidence="2">
    <location>
        <begin position="29"/>
        <end position="104"/>
    </location>
</feature>
<keyword evidence="1" id="KW-0812">Transmembrane</keyword>
<comment type="caution">
    <text evidence="3">The sequence shown here is derived from an EMBL/GenBank/DDBJ whole genome shotgun (WGS) entry which is preliminary data.</text>
</comment>
<name>A0A0C2MA76_THEKT</name>
<gene>
    <name evidence="3" type="ORF">RF11_04574</name>
</gene>
<protein>
    <submittedName>
        <fullName evidence="3">Uncharacterized protein</fullName>
    </submittedName>
</protein>
<keyword evidence="1" id="KW-1133">Transmembrane helix</keyword>
<keyword evidence="1" id="KW-0472">Membrane</keyword>
<dbReference type="Proteomes" id="UP000031668">
    <property type="component" value="Unassembled WGS sequence"/>
</dbReference>
<keyword evidence="4" id="KW-1185">Reference proteome</keyword>
<dbReference type="EMBL" id="JWZT01004530">
    <property type="protein sequence ID" value="KII63905.1"/>
    <property type="molecule type" value="Genomic_DNA"/>
</dbReference>
<evidence type="ECO:0000256" key="2">
    <source>
        <dbReference type="SAM" id="SignalP"/>
    </source>
</evidence>
<evidence type="ECO:0000313" key="4">
    <source>
        <dbReference type="Proteomes" id="UP000031668"/>
    </source>
</evidence>
<organism evidence="3 4">
    <name type="scientific">Thelohanellus kitauei</name>
    <name type="common">Myxosporean</name>
    <dbReference type="NCBI Taxonomy" id="669202"/>
    <lineage>
        <taxon>Eukaryota</taxon>
        <taxon>Metazoa</taxon>
        <taxon>Cnidaria</taxon>
        <taxon>Myxozoa</taxon>
        <taxon>Myxosporea</taxon>
        <taxon>Bivalvulida</taxon>
        <taxon>Platysporina</taxon>
        <taxon>Myxobolidae</taxon>
        <taxon>Thelohanellus</taxon>
    </lineage>
</organism>
<dbReference type="PROSITE" id="PS51257">
    <property type="entry name" value="PROKAR_LIPOPROTEIN"/>
    <property type="match status" value="1"/>
</dbReference>
<evidence type="ECO:0000256" key="1">
    <source>
        <dbReference type="SAM" id="Phobius"/>
    </source>
</evidence>
<keyword evidence="2" id="KW-0732">Signal</keyword>
<feature type="transmembrane region" description="Helical" evidence="1">
    <location>
        <begin position="45"/>
        <end position="66"/>
    </location>
</feature>
<reference evidence="3 4" key="1">
    <citation type="journal article" date="2014" name="Genome Biol. Evol.">
        <title>The genome of the myxosporean Thelohanellus kitauei shows adaptations to nutrient acquisition within its fish host.</title>
        <authorList>
            <person name="Yang Y."/>
            <person name="Xiong J."/>
            <person name="Zhou Z."/>
            <person name="Huo F."/>
            <person name="Miao W."/>
            <person name="Ran C."/>
            <person name="Liu Y."/>
            <person name="Zhang J."/>
            <person name="Feng J."/>
            <person name="Wang M."/>
            <person name="Wang M."/>
            <person name="Wang L."/>
            <person name="Yao B."/>
        </authorList>
    </citation>
    <scope>NUCLEOTIDE SEQUENCE [LARGE SCALE GENOMIC DNA]</scope>
    <source>
        <strain evidence="3">Wuqing</strain>
    </source>
</reference>
<dbReference type="AlphaFoldDB" id="A0A0C2MA76"/>
<accession>A0A0C2MA76</accession>
<evidence type="ECO:0000313" key="3">
    <source>
        <dbReference type="EMBL" id="KII63905.1"/>
    </source>
</evidence>
<proteinExistence type="predicted"/>
<feature type="signal peptide" evidence="2">
    <location>
        <begin position="1"/>
        <end position="28"/>
    </location>
</feature>
<sequence length="104" mass="12303">MGISKASPRNNLHYQLLFVCWTMSCVSSTQHQCKCIETQLTFLQHFPIIIFCMNILEIVLFLCYHVRIEINPFKFKFTFKGIEKIILEINQEYQVENMLLIPEG</sequence>